<dbReference type="HOGENOM" id="CLU_2149598_0_0_1"/>
<dbReference type="AlphaFoldDB" id="G7K611"/>
<evidence type="ECO:0000313" key="2">
    <source>
        <dbReference type="EMBL" id="AES98341.2"/>
    </source>
</evidence>
<reference evidence="2 4" key="2">
    <citation type="journal article" date="2014" name="BMC Genomics">
        <title>An improved genome release (version Mt4.0) for the model legume Medicago truncatula.</title>
        <authorList>
            <person name="Tang H."/>
            <person name="Krishnakumar V."/>
            <person name="Bidwell S."/>
            <person name="Rosen B."/>
            <person name="Chan A."/>
            <person name="Zhou S."/>
            <person name="Gentzbittel L."/>
            <person name="Childs K.L."/>
            <person name="Yandell M."/>
            <person name="Gundlach H."/>
            <person name="Mayer K.F."/>
            <person name="Schwartz D.C."/>
            <person name="Town C.D."/>
        </authorList>
    </citation>
    <scope>GENOME REANNOTATION</scope>
    <source>
        <strain evidence="3 4">cv. Jemalong A17</strain>
    </source>
</reference>
<keyword evidence="4" id="KW-1185">Reference proteome</keyword>
<reference evidence="2 4" key="1">
    <citation type="journal article" date="2011" name="Nature">
        <title>The Medicago genome provides insight into the evolution of rhizobial symbioses.</title>
        <authorList>
            <person name="Young N.D."/>
            <person name="Debelle F."/>
            <person name="Oldroyd G.E."/>
            <person name="Geurts R."/>
            <person name="Cannon S.B."/>
            <person name="Udvardi M.K."/>
            <person name="Benedito V.A."/>
            <person name="Mayer K.F."/>
            <person name="Gouzy J."/>
            <person name="Schoof H."/>
            <person name="Van de Peer Y."/>
            <person name="Proost S."/>
            <person name="Cook D.R."/>
            <person name="Meyers B.C."/>
            <person name="Spannagl M."/>
            <person name="Cheung F."/>
            <person name="De Mita S."/>
            <person name="Krishnakumar V."/>
            <person name="Gundlach H."/>
            <person name="Zhou S."/>
            <person name="Mudge J."/>
            <person name="Bharti A.K."/>
            <person name="Murray J.D."/>
            <person name="Naoumkina M.A."/>
            <person name="Rosen B."/>
            <person name="Silverstein K.A."/>
            <person name="Tang H."/>
            <person name="Rombauts S."/>
            <person name="Zhao P.X."/>
            <person name="Zhou P."/>
            <person name="Barbe V."/>
            <person name="Bardou P."/>
            <person name="Bechner M."/>
            <person name="Bellec A."/>
            <person name="Berger A."/>
            <person name="Berges H."/>
            <person name="Bidwell S."/>
            <person name="Bisseling T."/>
            <person name="Choisne N."/>
            <person name="Couloux A."/>
            <person name="Denny R."/>
            <person name="Deshpande S."/>
            <person name="Dai X."/>
            <person name="Doyle J.J."/>
            <person name="Dudez A.M."/>
            <person name="Farmer A.D."/>
            <person name="Fouteau S."/>
            <person name="Franken C."/>
            <person name="Gibelin C."/>
            <person name="Gish J."/>
            <person name="Goldstein S."/>
            <person name="Gonzalez A.J."/>
            <person name="Green P.J."/>
            <person name="Hallab A."/>
            <person name="Hartog M."/>
            <person name="Hua A."/>
            <person name="Humphray S.J."/>
            <person name="Jeong D.H."/>
            <person name="Jing Y."/>
            <person name="Jocker A."/>
            <person name="Kenton S.M."/>
            <person name="Kim D.J."/>
            <person name="Klee K."/>
            <person name="Lai H."/>
            <person name="Lang C."/>
            <person name="Lin S."/>
            <person name="Macmil S.L."/>
            <person name="Magdelenat G."/>
            <person name="Matthews L."/>
            <person name="McCorrison J."/>
            <person name="Monaghan E.L."/>
            <person name="Mun J.H."/>
            <person name="Najar F.Z."/>
            <person name="Nicholson C."/>
            <person name="Noirot C."/>
            <person name="O'Bleness M."/>
            <person name="Paule C.R."/>
            <person name="Poulain J."/>
            <person name="Prion F."/>
            <person name="Qin B."/>
            <person name="Qu C."/>
            <person name="Retzel E.F."/>
            <person name="Riddle C."/>
            <person name="Sallet E."/>
            <person name="Samain S."/>
            <person name="Samson N."/>
            <person name="Sanders I."/>
            <person name="Saurat O."/>
            <person name="Scarpelli C."/>
            <person name="Schiex T."/>
            <person name="Segurens B."/>
            <person name="Severin A.J."/>
            <person name="Sherrier D.J."/>
            <person name="Shi R."/>
            <person name="Sims S."/>
            <person name="Singer S.R."/>
            <person name="Sinharoy S."/>
            <person name="Sterck L."/>
            <person name="Viollet A."/>
            <person name="Wang B.B."/>
            <person name="Wang K."/>
            <person name="Wang M."/>
            <person name="Wang X."/>
            <person name="Warfsmann J."/>
            <person name="Weissenbach J."/>
            <person name="White D.D."/>
            <person name="White J.D."/>
            <person name="Wiley G.B."/>
            <person name="Wincker P."/>
            <person name="Xing Y."/>
            <person name="Yang L."/>
            <person name="Yao Z."/>
            <person name="Ying F."/>
            <person name="Zhai J."/>
            <person name="Zhou L."/>
            <person name="Zuber A."/>
            <person name="Denarie J."/>
            <person name="Dixon R.A."/>
            <person name="May G.D."/>
            <person name="Schwartz D.C."/>
            <person name="Rogers J."/>
            <person name="Quetier F."/>
            <person name="Town C.D."/>
            <person name="Roe B.A."/>
        </authorList>
    </citation>
    <scope>NUCLEOTIDE SEQUENCE [LARGE SCALE GENOMIC DNA]</scope>
    <source>
        <strain evidence="2">A17</strain>
        <strain evidence="3 4">cv. Jemalong A17</strain>
    </source>
</reference>
<sequence length="112" mass="12024">MVVAHLEGDLPDDPLQGGHNPGATGARGPRLTQKMIVMLATTVQLTILSLDASATPKSRIVASLEAIVQGKSEPLRDCIERFNKEVVQVRDANESMKSVGDISLMISVGDWE</sequence>
<evidence type="ECO:0000313" key="3">
    <source>
        <dbReference type="EnsemblPlants" id="AES98341"/>
    </source>
</evidence>
<accession>A0A0C3XMV4</accession>
<reference evidence="3" key="3">
    <citation type="submission" date="2015-04" db="UniProtKB">
        <authorList>
            <consortium name="EnsemblPlants"/>
        </authorList>
    </citation>
    <scope>IDENTIFICATION</scope>
    <source>
        <strain evidence="3">cv. Jemalong A17</strain>
    </source>
</reference>
<feature type="region of interest" description="Disordered" evidence="1">
    <location>
        <begin position="1"/>
        <end position="28"/>
    </location>
</feature>
<protein>
    <submittedName>
        <fullName evidence="2 3">Uncharacterized protein</fullName>
    </submittedName>
</protein>
<evidence type="ECO:0000313" key="4">
    <source>
        <dbReference type="Proteomes" id="UP000002051"/>
    </source>
</evidence>
<accession>G7K611</accession>
<evidence type="ECO:0000256" key="1">
    <source>
        <dbReference type="SAM" id="MobiDB-lite"/>
    </source>
</evidence>
<dbReference type="EnsemblPlants" id="AES98341">
    <property type="protein sequence ID" value="AES98341"/>
    <property type="gene ID" value="MTR_5g067270"/>
</dbReference>
<name>G7K611_MEDTR</name>
<dbReference type="Proteomes" id="UP000002051">
    <property type="component" value="Chromosome 5"/>
</dbReference>
<proteinExistence type="predicted"/>
<dbReference type="EMBL" id="CM001221">
    <property type="protein sequence ID" value="AES98341.2"/>
    <property type="molecule type" value="Genomic_DNA"/>
</dbReference>
<gene>
    <name evidence="2" type="ordered locus">MTR_5g067270</name>
</gene>
<organism evidence="2 4">
    <name type="scientific">Medicago truncatula</name>
    <name type="common">Barrel medic</name>
    <name type="synonym">Medicago tribuloides</name>
    <dbReference type="NCBI Taxonomy" id="3880"/>
    <lineage>
        <taxon>Eukaryota</taxon>
        <taxon>Viridiplantae</taxon>
        <taxon>Streptophyta</taxon>
        <taxon>Embryophyta</taxon>
        <taxon>Tracheophyta</taxon>
        <taxon>Spermatophyta</taxon>
        <taxon>Magnoliopsida</taxon>
        <taxon>eudicotyledons</taxon>
        <taxon>Gunneridae</taxon>
        <taxon>Pentapetalae</taxon>
        <taxon>rosids</taxon>
        <taxon>fabids</taxon>
        <taxon>Fabales</taxon>
        <taxon>Fabaceae</taxon>
        <taxon>Papilionoideae</taxon>
        <taxon>50 kb inversion clade</taxon>
        <taxon>NPAAA clade</taxon>
        <taxon>Hologalegina</taxon>
        <taxon>IRL clade</taxon>
        <taxon>Trifolieae</taxon>
        <taxon>Medicago</taxon>
    </lineage>
</organism>
<dbReference type="PaxDb" id="3880-AES98341"/>